<feature type="repeat" description="TPR" evidence="1">
    <location>
        <begin position="290"/>
        <end position="323"/>
    </location>
</feature>
<evidence type="ECO:0000313" key="3">
    <source>
        <dbReference type="Proteomes" id="UP000886865"/>
    </source>
</evidence>
<dbReference type="InterPro" id="IPR019734">
    <property type="entry name" value="TPR_rpt"/>
</dbReference>
<dbReference type="Pfam" id="PF13431">
    <property type="entry name" value="TPR_17"/>
    <property type="match status" value="1"/>
</dbReference>
<organism evidence="2 3">
    <name type="scientific">Candidatus Galligastranaerophilus intestinavium</name>
    <dbReference type="NCBI Taxonomy" id="2840836"/>
    <lineage>
        <taxon>Bacteria</taxon>
        <taxon>Candidatus Galligastranaerophilus</taxon>
    </lineage>
</organism>
<dbReference type="Pfam" id="PF13432">
    <property type="entry name" value="TPR_16"/>
    <property type="match status" value="1"/>
</dbReference>
<dbReference type="Pfam" id="PF13414">
    <property type="entry name" value="TPR_11"/>
    <property type="match status" value="1"/>
</dbReference>
<dbReference type="PANTHER" id="PTHR44366">
    <property type="entry name" value="UDP-N-ACETYLGLUCOSAMINE--PEPTIDE N-ACETYLGLUCOSAMINYLTRANSFERASE 110 KDA SUBUNIT"/>
    <property type="match status" value="1"/>
</dbReference>
<reference evidence="2" key="1">
    <citation type="submission" date="2020-10" db="EMBL/GenBank/DDBJ databases">
        <authorList>
            <person name="Gilroy R."/>
        </authorList>
    </citation>
    <scope>NUCLEOTIDE SEQUENCE</scope>
    <source>
        <strain evidence="2">CHK152-2871</strain>
    </source>
</reference>
<dbReference type="Gene3D" id="1.25.40.10">
    <property type="entry name" value="Tetratricopeptide repeat domain"/>
    <property type="match status" value="5"/>
</dbReference>
<accession>A0A9D1JWY8</accession>
<sequence>MQKTPHNSHADSNANVSNSMRLAQAAHQRYLLHLSGEDLTAAINYYIEALKTNPDTPSAYFRLASLLHDNGQIGIESAVEQCRKAVDIDPKNPNAHMYLGYFLSLKGEFEEAKEQFKTAIKLKPLKSSRTRLVLALTLLENSKNKKSSLIDFSSALYYIFSGSMLFLFDSANIKMFCKNILDDISFIKYRAFGEILEKTNQDKSAYNLYADALDKTKNKSIFYEKMANIAKKKKRYDVALECYRNSVALSAANPMSIVSAIEFIEEFYPDKTDELIDLYTVLIGQNPHMPRCYYELGHLYLKKEDKINAVNAFKLALKYDAENPFYLNSLAYAYVQLEQYDGAIELYRKALSINPDNEWSAVVAQALAAIYHQIKGNSDAAISVLENALLLTKNKSSIYQAIADIYYDIEDLDRAIEYYNYSLDNDCENPKAYSRLAMAYWEKDYIEKAIVYYSKAIDLDPEYDIAYNNLGVIFLDGLGDAKRALSYFENAIDINPNYVLAHFNTARAYQMLGQKIDAAKKYQTALNLNKINPEVDSQMIEDMLYKLFEA</sequence>
<name>A0A9D1JWY8_9BACT</name>
<dbReference type="GO" id="GO:0097363">
    <property type="term" value="F:protein O-acetylglucosaminyltransferase activity"/>
    <property type="evidence" value="ECO:0007669"/>
    <property type="project" value="TreeGrafter"/>
</dbReference>
<feature type="repeat" description="TPR" evidence="1">
    <location>
        <begin position="324"/>
        <end position="357"/>
    </location>
</feature>
<dbReference type="PROSITE" id="PS50293">
    <property type="entry name" value="TPR_REGION"/>
    <property type="match status" value="2"/>
</dbReference>
<feature type="repeat" description="TPR" evidence="1">
    <location>
        <begin position="430"/>
        <end position="463"/>
    </location>
</feature>
<dbReference type="Pfam" id="PF13181">
    <property type="entry name" value="TPR_8"/>
    <property type="match status" value="3"/>
</dbReference>
<dbReference type="AlphaFoldDB" id="A0A9D1JWY8"/>
<evidence type="ECO:0000313" key="2">
    <source>
        <dbReference type="EMBL" id="HIS73491.1"/>
    </source>
</evidence>
<comment type="caution">
    <text evidence="2">The sequence shown here is derived from an EMBL/GenBank/DDBJ whole genome shotgun (WGS) entry which is preliminary data.</text>
</comment>
<dbReference type="EMBL" id="DVJQ01000006">
    <property type="protein sequence ID" value="HIS73491.1"/>
    <property type="molecule type" value="Genomic_DNA"/>
</dbReference>
<dbReference type="GO" id="GO:0006493">
    <property type="term" value="P:protein O-linked glycosylation"/>
    <property type="evidence" value="ECO:0007669"/>
    <property type="project" value="InterPro"/>
</dbReference>
<dbReference type="PANTHER" id="PTHR44366:SF1">
    <property type="entry name" value="UDP-N-ACETYLGLUCOSAMINE--PEPTIDE N-ACETYLGLUCOSAMINYLTRANSFERASE 110 KDA SUBUNIT"/>
    <property type="match status" value="1"/>
</dbReference>
<evidence type="ECO:0000256" key="1">
    <source>
        <dbReference type="PROSITE-ProRule" id="PRU00339"/>
    </source>
</evidence>
<dbReference type="Pfam" id="PF00515">
    <property type="entry name" value="TPR_1"/>
    <property type="match status" value="1"/>
</dbReference>
<protein>
    <submittedName>
        <fullName evidence="2">Tetratricopeptide repeat protein</fullName>
    </submittedName>
</protein>
<feature type="repeat" description="TPR" evidence="1">
    <location>
        <begin position="93"/>
        <end position="126"/>
    </location>
</feature>
<dbReference type="SMART" id="SM00671">
    <property type="entry name" value="SEL1"/>
    <property type="match status" value="5"/>
</dbReference>
<keyword evidence="1" id="KW-0802">TPR repeat</keyword>
<dbReference type="InterPro" id="IPR006597">
    <property type="entry name" value="Sel1-like"/>
</dbReference>
<dbReference type="PROSITE" id="PS50005">
    <property type="entry name" value="TPR"/>
    <property type="match status" value="5"/>
</dbReference>
<feature type="repeat" description="TPR" evidence="1">
    <location>
        <begin position="396"/>
        <end position="429"/>
    </location>
</feature>
<dbReference type="Proteomes" id="UP000886865">
    <property type="component" value="Unassembled WGS sequence"/>
</dbReference>
<reference evidence="2" key="2">
    <citation type="journal article" date="2021" name="PeerJ">
        <title>Extensive microbial diversity within the chicken gut microbiome revealed by metagenomics and culture.</title>
        <authorList>
            <person name="Gilroy R."/>
            <person name="Ravi A."/>
            <person name="Getino M."/>
            <person name="Pursley I."/>
            <person name="Horton D.L."/>
            <person name="Alikhan N.F."/>
            <person name="Baker D."/>
            <person name="Gharbi K."/>
            <person name="Hall N."/>
            <person name="Watson M."/>
            <person name="Adriaenssens E.M."/>
            <person name="Foster-Nyarko E."/>
            <person name="Jarju S."/>
            <person name="Secka A."/>
            <person name="Antonio M."/>
            <person name="Oren A."/>
            <person name="Chaudhuri R.R."/>
            <person name="La Ragione R."/>
            <person name="Hildebrand F."/>
            <person name="Pallen M.J."/>
        </authorList>
    </citation>
    <scope>NUCLEOTIDE SEQUENCE</scope>
    <source>
        <strain evidence="2">CHK152-2871</strain>
    </source>
</reference>
<dbReference type="SUPFAM" id="SSF48452">
    <property type="entry name" value="TPR-like"/>
    <property type="match status" value="3"/>
</dbReference>
<proteinExistence type="predicted"/>
<dbReference type="SMART" id="SM00028">
    <property type="entry name" value="TPR"/>
    <property type="match status" value="11"/>
</dbReference>
<dbReference type="Pfam" id="PF13176">
    <property type="entry name" value="TPR_7"/>
    <property type="match status" value="1"/>
</dbReference>
<dbReference type="InterPro" id="IPR037919">
    <property type="entry name" value="OGT"/>
</dbReference>
<gene>
    <name evidence="2" type="ORF">IAA86_00560</name>
</gene>
<dbReference type="InterPro" id="IPR011990">
    <property type="entry name" value="TPR-like_helical_dom_sf"/>
</dbReference>